<keyword evidence="1 6" id="KW-0963">Cytoplasm</keyword>
<accession>A0ABV7SZ79</accession>
<evidence type="ECO:0000313" key="10">
    <source>
        <dbReference type="Proteomes" id="UP001595713"/>
    </source>
</evidence>
<dbReference type="Proteomes" id="UP001595713">
    <property type="component" value="Unassembled WGS sequence"/>
</dbReference>
<comment type="similarity">
    <text evidence="6">Belongs to the methyltransferase superfamily. RsmI family.</text>
</comment>
<dbReference type="GO" id="GO:0008168">
    <property type="term" value="F:methyltransferase activity"/>
    <property type="evidence" value="ECO:0007669"/>
    <property type="project" value="UniProtKB-KW"/>
</dbReference>
<dbReference type="InterPro" id="IPR008189">
    <property type="entry name" value="rRNA_ssu_MeTfrase_I"/>
</dbReference>
<dbReference type="Pfam" id="PF00590">
    <property type="entry name" value="TP_methylase"/>
    <property type="match status" value="1"/>
</dbReference>
<protein>
    <recommendedName>
        <fullName evidence="6">Ribosomal RNA small subunit methyltransferase I</fullName>
        <ecNumber evidence="6">2.1.1.198</ecNumber>
    </recommendedName>
    <alternativeName>
        <fullName evidence="6">16S rRNA 2'-O-ribose C1402 methyltransferase</fullName>
    </alternativeName>
    <alternativeName>
        <fullName evidence="6">rRNA (cytidine-2'-O-)-methyltransferase RsmI</fullName>
    </alternativeName>
</protein>
<dbReference type="PIRSF" id="PIRSF005917">
    <property type="entry name" value="MTase_YraL"/>
    <property type="match status" value="1"/>
</dbReference>
<dbReference type="RefSeq" id="WP_261292785.1">
    <property type="nucleotide sequence ID" value="NZ_JANQBK010000001.1"/>
</dbReference>
<reference evidence="10" key="1">
    <citation type="journal article" date="2019" name="Int. J. Syst. Evol. Microbiol.">
        <title>The Global Catalogue of Microorganisms (GCM) 10K type strain sequencing project: providing services to taxonomists for standard genome sequencing and annotation.</title>
        <authorList>
            <consortium name="The Broad Institute Genomics Platform"/>
            <consortium name="The Broad Institute Genome Sequencing Center for Infectious Disease"/>
            <person name="Wu L."/>
            <person name="Ma J."/>
        </authorList>
    </citation>
    <scope>NUCLEOTIDE SEQUENCE [LARGE SCALE GENOMIC DNA]</scope>
    <source>
        <strain evidence="10">KCTC 42739</strain>
    </source>
</reference>
<dbReference type="Pfam" id="PF23016">
    <property type="entry name" value="RsmI_C"/>
    <property type="match status" value="1"/>
</dbReference>
<dbReference type="InterPro" id="IPR014776">
    <property type="entry name" value="4pyrrole_Mease_sub2"/>
</dbReference>
<keyword evidence="2 6" id="KW-0698">rRNA processing</keyword>
<dbReference type="InterPro" id="IPR018063">
    <property type="entry name" value="SAM_MeTrfase_RsmI_CS"/>
</dbReference>
<dbReference type="NCBIfam" id="TIGR00096">
    <property type="entry name" value="16S rRNA (cytidine(1402)-2'-O)-methyltransferase"/>
    <property type="match status" value="1"/>
</dbReference>
<dbReference type="PANTHER" id="PTHR46111">
    <property type="entry name" value="RIBOSOMAL RNA SMALL SUBUNIT METHYLTRANSFERASE I"/>
    <property type="match status" value="1"/>
</dbReference>
<dbReference type="PANTHER" id="PTHR46111:SF1">
    <property type="entry name" value="RIBOSOMAL RNA SMALL SUBUNIT METHYLTRANSFERASE I"/>
    <property type="match status" value="1"/>
</dbReference>
<evidence type="ECO:0000256" key="5">
    <source>
        <dbReference type="ARBA" id="ARBA00022691"/>
    </source>
</evidence>
<proteinExistence type="inferred from homology"/>
<dbReference type="InterPro" id="IPR014777">
    <property type="entry name" value="4pyrrole_Mease_sub1"/>
</dbReference>
<dbReference type="SUPFAM" id="SSF53790">
    <property type="entry name" value="Tetrapyrrole methylase"/>
    <property type="match status" value="1"/>
</dbReference>
<organism evidence="9 10">
    <name type="scientific">Sphingomonas hylomeconis</name>
    <dbReference type="NCBI Taxonomy" id="1395958"/>
    <lineage>
        <taxon>Bacteria</taxon>
        <taxon>Pseudomonadati</taxon>
        <taxon>Pseudomonadota</taxon>
        <taxon>Alphaproteobacteria</taxon>
        <taxon>Sphingomonadales</taxon>
        <taxon>Sphingomonadaceae</taxon>
        <taxon>Sphingomonas</taxon>
    </lineage>
</organism>
<dbReference type="HAMAP" id="MF_01877">
    <property type="entry name" value="16SrRNA_methyltr_I"/>
    <property type="match status" value="1"/>
</dbReference>
<dbReference type="InterPro" id="IPR035996">
    <property type="entry name" value="4pyrrol_Methylase_sf"/>
</dbReference>
<evidence type="ECO:0000256" key="6">
    <source>
        <dbReference type="HAMAP-Rule" id="MF_01877"/>
    </source>
</evidence>
<feature type="domain" description="Tetrapyrrole methylase" evidence="7">
    <location>
        <begin position="9"/>
        <end position="207"/>
    </location>
</feature>
<sequence>MNSELMPGLYIVATPIGNLGDLSPRAAQVLAGAAIIAVEDSRVTAKLLRHIGIKRPMTPYHDHNAEGVRPGLIARMGTEAVALVSDAGTPLISDPGYKLVRDARAAGHNVVTVPGPCAAVAALTLAGLPTDRFLYLGFLPPKAQARAAAIAEVAAVRATLVLYESGPRLAVTLAALAEGLGAREAAVTREITKRFEEAVTGTLGELATRYADAPPKGEIVVVIAPPGEAAPASADDTETALEEALTRLPMAKAVSEVAKKLGVDRKALYARALELKG</sequence>
<comment type="subcellular location">
    <subcellularLocation>
        <location evidence="6">Cytoplasm</location>
    </subcellularLocation>
</comment>
<dbReference type="CDD" id="cd11648">
    <property type="entry name" value="RsmI"/>
    <property type="match status" value="1"/>
</dbReference>
<dbReference type="Gene3D" id="3.30.950.10">
    <property type="entry name" value="Methyltransferase, Cobalt-precorrin-4 Transmethylase, Domain 2"/>
    <property type="match status" value="1"/>
</dbReference>
<comment type="function">
    <text evidence="6">Catalyzes the 2'-O-methylation of the ribose of cytidine 1402 (C1402) in 16S rRNA.</text>
</comment>
<comment type="caution">
    <text evidence="9">The sequence shown here is derived from an EMBL/GenBank/DDBJ whole genome shotgun (WGS) entry which is preliminary data.</text>
</comment>
<name>A0ABV7SZ79_9SPHN</name>
<evidence type="ECO:0000256" key="1">
    <source>
        <dbReference type="ARBA" id="ARBA00022490"/>
    </source>
</evidence>
<evidence type="ECO:0000259" key="7">
    <source>
        <dbReference type="Pfam" id="PF00590"/>
    </source>
</evidence>
<evidence type="ECO:0000313" key="9">
    <source>
        <dbReference type="EMBL" id="MFC3581355.1"/>
    </source>
</evidence>
<evidence type="ECO:0000256" key="2">
    <source>
        <dbReference type="ARBA" id="ARBA00022552"/>
    </source>
</evidence>
<evidence type="ECO:0000256" key="3">
    <source>
        <dbReference type="ARBA" id="ARBA00022603"/>
    </source>
</evidence>
<dbReference type="GO" id="GO:0032259">
    <property type="term" value="P:methylation"/>
    <property type="evidence" value="ECO:0007669"/>
    <property type="project" value="UniProtKB-KW"/>
</dbReference>
<keyword evidence="4 6" id="KW-0808">Transferase</keyword>
<dbReference type="EMBL" id="JBHRXP010000007">
    <property type="protein sequence ID" value="MFC3581355.1"/>
    <property type="molecule type" value="Genomic_DNA"/>
</dbReference>
<dbReference type="Gene3D" id="3.40.1010.10">
    <property type="entry name" value="Cobalt-precorrin-4 Transmethylase, Domain 1"/>
    <property type="match status" value="1"/>
</dbReference>
<dbReference type="InterPro" id="IPR000878">
    <property type="entry name" value="4pyrrol_Mease"/>
</dbReference>
<dbReference type="PROSITE" id="PS01296">
    <property type="entry name" value="RSMI"/>
    <property type="match status" value="1"/>
</dbReference>
<keyword evidence="3 6" id="KW-0489">Methyltransferase</keyword>
<dbReference type="EC" id="2.1.1.198" evidence="6"/>
<evidence type="ECO:0000256" key="4">
    <source>
        <dbReference type="ARBA" id="ARBA00022679"/>
    </source>
</evidence>
<keyword evidence="5 6" id="KW-0949">S-adenosyl-L-methionine</keyword>
<dbReference type="InterPro" id="IPR053910">
    <property type="entry name" value="RsmI_HTH"/>
</dbReference>
<feature type="domain" description="RsmI HTH" evidence="8">
    <location>
        <begin position="232"/>
        <end position="276"/>
    </location>
</feature>
<evidence type="ECO:0000259" key="8">
    <source>
        <dbReference type="Pfam" id="PF23016"/>
    </source>
</evidence>
<keyword evidence="10" id="KW-1185">Reference proteome</keyword>
<gene>
    <name evidence="6 9" type="primary">rsmI</name>
    <name evidence="9" type="ORF">ACFONA_14375</name>
</gene>
<comment type="catalytic activity">
    <reaction evidence="6">
        <text>cytidine(1402) in 16S rRNA + S-adenosyl-L-methionine = 2'-O-methylcytidine(1402) in 16S rRNA + S-adenosyl-L-homocysteine + H(+)</text>
        <dbReference type="Rhea" id="RHEA:42924"/>
        <dbReference type="Rhea" id="RHEA-COMP:10285"/>
        <dbReference type="Rhea" id="RHEA-COMP:10286"/>
        <dbReference type="ChEBI" id="CHEBI:15378"/>
        <dbReference type="ChEBI" id="CHEBI:57856"/>
        <dbReference type="ChEBI" id="CHEBI:59789"/>
        <dbReference type="ChEBI" id="CHEBI:74495"/>
        <dbReference type="ChEBI" id="CHEBI:82748"/>
        <dbReference type="EC" id="2.1.1.198"/>
    </reaction>
</comment>